<accession>A0A0D0ARG7</accession>
<proteinExistence type="predicted"/>
<sequence>DCHLKRFNNAKPALLLAMFIALVLNILGHITRPWCNAVLELLNLLLETMLGNTSEGHDELKRYTPHNIRSVWKKFNLEAITKMFTTCARCSCTYPP</sequence>
<gene>
    <name evidence="1" type="ORF">CY34DRAFT_34085</name>
</gene>
<dbReference type="InParanoid" id="A0A0D0ARG7"/>
<feature type="non-terminal residue" evidence="1">
    <location>
        <position position="1"/>
    </location>
</feature>
<evidence type="ECO:0000313" key="1">
    <source>
        <dbReference type="EMBL" id="KIK34538.1"/>
    </source>
</evidence>
<organism evidence="1 2">
    <name type="scientific">Suillus luteus UH-Slu-Lm8-n1</name>
    <dbReference type="NCBI Taxonomy" id="930992"/>
    <lineage>
        <taxon>Eukaryota</taxon>
        <taxon>Fungi</taxon>
        <taxon>Dikarya</taxon>
        <taxon>Basidiomycota</taxon>
        <taxon>Agaricomycotina</taxon>
        <taxon>Agaricomycetes</taxon>
        <taxon>Agaricomycetidae</taxon>
        <taxon>Boletales</taxon>
        <taxon>Suillineae</taxon>
        <taxon>Suillaceae</taxon>
        <taxon>Suillus</taxon>
    </lineage>
</organism>
<dbReference type="HOGENOM" id="CLU_138061_1_0_1"/>
<evidence type="ECO:0000313" key="2">
    <source>
        <dbReference type="Proteomes" id="UP000054485"/>
    </source>
</evidence>
<dbReference type="Proteomes" id="UP000054485">
    <property type="component" value="Unassembled WGS sequence"/>
</dbReference>
<feature type="non-terminal residue" evidence="1">
    <location>
        <position position="96"/>
    </location>
</feature>
<reference evidence="1 2" key="1">
    <citation type="submission" date="2014-04" db="EMBL/GenBank/DDBJ databases">
        <authorList>
            <consortium name="DOE Joint Genome Institute"/>
            <person name="Kuo A."/>
            <person name="Ruytinx J."/>
            <person name="Rineau F."/>
            <person name="Colpaert J."/>
            <person name="Kohler A."/>
            <person name="Nagy L.G."/>
            <person name="Floudas D."/>
            <person name="Copeland A."/>
            <person name="Barry K.W."/>
            <person name="Cichocki N."/>
            <person name="Veneault-Fourrey C."/>
            <person name="LaButti K."/>
            <person name="Lindquist E.A."/>
            <person name="Lipzen A."/>
            <person name="Lundell T."/>
            <person name="Morin E."/>
            <person name="Murat C."/>
            <person name="Sun H."/>
            <person name="Tunlid A."/>
            <person name="Henrissat B."/>
            <person name="Grigoriev I.V."/>
            <person name="Hibbett D.S."/>
            <person name="Martin F."/>
            <person name="Nordberg H.P."/>
            <person name="Cantor M.N."/>
            <person name="Hua S.X."/>
        </authorList>
    </citation>
    <scope>NUCLEOTIDE SEQUENCE [LARGE SCALE GENOMIC DNA]</scope>
    <source>
        <strain evidence="1 2">UH-Slu-Lm8-n1</strain>
    </source>
</reference>
<dbReference type="EMBL" id="KN835740">
    <property type="protein sequence ID" value="KIK34538.1"/>
    <property type="molecule type" value="Genomic_DNA"/>
</dbReference>
<keyword evidence="2" id="KW-1185">Reference proteome</keyword>
<name>A0A0D0ARG7_9AGAM</name>
<dbReference type="OrthoDB" id="2657344at2759"/>
<reference evidence="2" key="2">
    <citation type="submission" date="2015-01" db="EMBL/GenBank/DDBJ databases">
        <title>Evolutionary Origins and Diversification of the Mycorrhizal Mutualists.</title>
        <authorList>
            <consortium name="DOE Joint Genome Institute"/>
            <consortium name="Mycorrhizal Genomics Consortium"/>
            <person name="Kohler A."/>
            <person name="Kuo A."/>
            <person name="Nagy L.G."/>
            <person name="Floudas D."/>
            <person name="Copeland A."/>
            <person name="Barry K.W."/>
            <person name="Cichocki N."/>
            <person name="Veneault-Fourrey C."/>
            <person name="LaButti K."/>
            <person name="Lindquist E.A."/>
            <person name="Lipzen A."/>
            <person name="Lundell T."/>
            <person name="Morin E."/>
            <person name="Murat C."/>
            <person name="Riley R."/>
            <person name="Ohm R."/>
            <person name="Sun H."/>
            <person name="Tunlid A."/>
            <person name="Henrissat B."/>
            <person name="Grigoriev I.V."/>
            <person name="Hibbett D.S."/>
            <person name="Martin F."/>
        </authorList>
    </citation>
    <scope>NUCLEOTIDE SEQUENCE [LARGE SCALE GENOMIC DNA]</scope>
    <source>
        <strain evidence="2">UH-Slu-Lm8-n1</strain>
    </source>
</reference>
<protein>
    <submittedName>
        <fullName evidence="1">Uncharacterized protein</fullName>
    </submittedName>
</protein>
<dbReference type="AlphaFoldDB" id="A0A0D0ARG7"/>